<sequence>MMTSIFLAIRFYLISIRSKSSLSARYKSITEMIFIGISIQNFIKPEVQTPIKTIWAAIAVI</sequence>
<organism evidence="1 2">
    <name type="scientific">Azospirillum brasilense</name>
    <dbReference type="NCBI Taxonomy" id="192"/>
    <lineage>
        <taxon>Bacteria</taxon>
        <taxon>Pseudomonadati</taxon>
        <taxon>Pseudomonadota</taxon>
        <taxon>Alphaproteobacteria</taxon>
        <taxon>Rhodospirillales</taxon>
        <taxon>Azospirillaceae</taxon>
        <taxon>Azospirillum</taxon>
    </lineage>
</organism>
<dbReference type="Proteomes" id="UP000215367">
    <property type="component" value="Unassembled WGS sequence"/>
</dbReference>
<comment type="caution">
    <text evidence="1">The sequence shown here is derived from an EMBL/GenBank/DDBJ whole genome shotgun (WGS) entry which is preliminary data.</text>
</comment>
<dbReference type="EMBL" id="NOWT01000002">
    <property type="protein sequence ID" value="OYD85738.1"/>
    <property type="molecule type" value="Genomic_DNA"/>
</dbReference>
<gene>
    <name evidence="1" type="ORF">CHT98_02970</name>
</gene>
<evidence type="ECO:0000313" key="1">
    <source>
        <dbReference type="EMBL" id="OYD85738.1"/>
    </source>
</evidence>
<proteinExistence type="predicted"/>
<evidence type="ECO:0000313" key="2">
    <source>
        <dbReference type="Proteomes" id="UP000215367"/>
    </source>
</evidence>
<reference evidence="1 2" key="1">
    <citation type="submission" date="2017-07" db="EMBL/GenBank/DDBJ databases">
        <title>Whole genome sequence of Azospirillum brasilense 2A1, a potential biofertilizer strain.</title>
        <authorList>
            <person name="Fontana C.A."/>
            <person name="Toffoli L.M."/>
            <person name="Salazar S.M."/>
            <person name="Puglisi E."/>
            <person name="Pedraza R."/>
            <person name="Bassi D."/>
            <person name="Cocconcelli P.S."/>
        </authorList>
    </citation>
    <scope>NUCLEOTIDE SEQUENCE [LARGE SCALE GENOMIC DNA]</scope>
    <source>
        <strain evidence="1 2">2A1</strain>
    </source>
</reference>
<protein>
    <submittedName>
        <fullName evidence="1">Uncharacterized protein</fullName>
    </submittedName>
</protein>
<accession>A0A235HIR0</accession>
<dbReference type="AlphaFoldDB" id="A0A235HIR0"/>
<name>A0A235HIR0_AZOBR</name>